<gene>
    <name evidence="1" type="ORF">Fadolivirus_1_846</name>
</gene>
<organism evidence="1 2">
    <name type="scientific">Fadolivirus FV1/VV64</name>
    <dbReference type="NCBI Taxonomy" id="3070911"/>
    <lineage>
        <taxon>Viruses</taxon>
        <taxon>Varidnaviria</taxon>
        <taxon>Bamfordvirae</taxon>
        <taxon>Nucleocytoviricota</taxon>
        <taxon>Megaviricetes</taxon>
        <taxon>Imitervirales</taxon>
        <taxon>Mimiviridae</taxon>
        <taxon>Klosneuvirinae</taxon>
        <taxon>Fadolivirus</taxon>
        <taxon>Fadolivirus algeromassiliense</taxon>
    </lineage>
</organism>
<reference evidence="1 2" key="1">
    <citation type="submission" date="2020-04" db="EMBL/GenBank/DDBJ databases">
        <title>Advantages and limits of metagenomic assembly and binning of a giant virus.</title>
        <authorList>
            <person name="Schulz F."/>
            <person name="Andreani J."/>
            <person name="Francis R."/>
            <person name="Boudjemaa H."/>
            <person name="Bou Khalil J.Y."/>
            <person name="Lee J."/>
            <person name="La Scola B."/>
            <person name="Woyke T."/>
        </authorList>
    </citation>
    <scope>NUCLEOTIDE SEQUENCE [LARGE SCALE GENOMIC DNA]</scope>
    <source>
        <strain evidence="1 2">FV1/VV64</strain>
    </source>
</reference>
<dbReference type="EMBL" id="MT418680">
    <property type="protein sequence ID" value="QKF94304.1"/>
    <property type="molecule type" value="Genomic_DNA"/>
</dbReference>
<name>A0A7D3QVJ2_9VIRU</name>
<evidence type="ECO:0000313" key="2">
    <source>
        <dbReference type="Proteomes" id="UP001162001"/>
    </source>
</evidence>
<keyword evidence="2" id="KW-1185">Reference proteome</keyword>
<accession>A0A7D3QVJ2</accession>
<sequence>MNIVVIIILFFIFMLFVTSKGQLEMFTLEMFTADEAVKNVASLYNQGNLTVTKITTPEIVGQNNSLKVTGNLSVPGQISSPSLDAINTNLTNLINSKYTDLSNQINNVRGNLVKCNWSGRKFVNGDKGCEDDYWLDCNGTYLTGMIPKGC</sequence>
<dbReference type="Proteomes" id="UP001162001">
    <property type="component" value="Segment"/>
</dbReference>
<protein>
    <submittedName>
        <fullName evidence="1">Uncharacterized protein</fullName>
    </submittedName>
</protein>
<proteinExistence type="predicted"/>
<evidence type="ECO:0000313" key="1">
    <source>
        <dbReference type="EMBL" id="QKF94304.1"/>
    </source>
</evidence>